<keyword evidence="1" id="KW-0472">Membrane</keyword>
<dbReference type="Proteomes" id="UP000001593">
    <property type="component" value="Unassembled WGS sequence"/>
</dbReference>
<dbReference type="AlphaFoldDB" id="A7SCK3"/>
<keyword evidence="3" id="KW-1185">Reference proteome</keyword>
<dbReference type="STRING" id="45351.A7SCK3"/>
<evidence type="ECO:0000256" key="1">
    <source>
        <dbReference type="SAM" id="Phobius"/>
    </source>
</evidence>
<sequence>MIGFKRNLNKYGNEFADWDPGNRSDAQQILRSITSFEFIVVFIITYLSHLSGITVKLQKKTSDIIEAHYMIEQMPTIVLVTFYSNKRKIEFDRCGGEPTVAALREQFFKTFENVIPEGITPDEILFQRFSKKHNDWIDLDDKDRVKNKDKIRAQIKVSINPPHPVKNTKAYRLWNPSSRVNGSLLKKTTNPSTLKCDGHNSDPPADLKIQFIDESTLETPNLFRLQFDGSTDTDKWLITGEGEHKDVSVKPFDTKTGTVQKNQKFKPSYFFGSTRFECLDVGGRSDLFLSVESDGKVTLAEGGPIKYPVASTLFVTNEQP</sequence>
<organism evidence="2 3">
    <name type="scientific">Nematostella vectensis</name>
    <name type="common">Starlet sea anemone</name>
    <dbReference type="NCBI Taxonomy" id="45351"/>
    <lineage>
        <taxon>Eukaryota</taxon>
        <taxon>Metazoa</taxon>
        <taxon>Cnidaria</taxon>
        <taxon>Anthozoa</taxon>
        <taxon>Hexacorallia</taxon>
        <taxon>Actiniaria</taxon>
        <taxon>Edwardsiidae</taxon>
        <taxon>Nematostella</taxon>
    </lineage>
</organism>
<keyword evidence="1" id="KW-1133">Transmembrane helix</keyword>
<reference evidence="2 3" key="1">
    <citation type="journal article" date="2007" name="Science">
        <title>Sea anemone genome reveals ancestral eumetazoan gene repertoire and genomic organization.</title>
        <authorList>
            <person name="Putnam N.H."/>
            <person name="Srivastava M."/>
            <person name="Hellsten U."/>
            <person name="Dirks B."/>
            <person name="Chapman J."/>
            <person name="Salamov A."/>
            <person name="Terry A."/>
            <person name="Shapiro H."/>
            <person name="Lindquist E."/>
            <person name="Kapitonov V.V."/>
            <person name="Jurka J."/>
            <person name="Genikhovich G."/>
            <person name="Grigoriev I.V."/>
            <person name="Lucas S.M."/>
            <person name="Steele R.E."/>
            <person name="Finnerty J.R."/>
            <person name="Technau U."/>
            <person name="Martindale M.Q."/>
            <person name="Rokhsar D.S."/>
        </authorList>
    </citation>
    <scope>NUCLEOTIDE SEQUENCE [LARGE SCALE GENOMIC DNA]</scope>
    <source>
        <strain evidence="3">CH2 X CH6</strain>
    </source>
</reference>
<feature type="transmembrane region" description="Helical" evidence="1">
    <location>
        <begin position="29"/>
        <end position="50"/>
    </location>
</feature>
<evidence type="ECO:0000313" key="2">
    <source>
        <dbReference type="EMBL" id="EDO38507.1"/>
    </source>
</evidence>
<dbReference type="InParanoid" id="A7SCK3"/>
<evidence type="ECO:0000313" key="3">
    <source>
        <dbReference type="Proteomes" id="UP000001593"/>
    </source>
</evidence>
<dbReference type="EMBL" id="DS469624">
    <property type="protein sequence ID" value="EDO38507.1"/>
    <property type="molecule type" value="Genomic_DNA"/>
</dbReference>
<accession>A7SCK3</accession>
<dbReference type="HOGENOM" id="CLU_869598_0_0_1"/>
<dbReference type="OMA" id="IDIHVTH"/>
<name>A7SCK3_NEMVE</name>
<gene>
    <name evidence="2" type="ORF">NEMVEDRAFT_v1g244314</name>
</gene>
<proteinExistence type="predicted"/>
<keyword evidence="1" id="KW-0812">Transmembrane</keyword>
<protein>
    <submittedName>
        <fullName evidence="2">Uncharacterized protein</fullName>
    </submittedName>
</protein>